<gene>
    <name evidence="1" type="ORF">SAMN05421540_1312</name>
</gene>
<dbReference type="PROSITE" id="PS51257">
    <property type="entry name" value="PROKAR_LIPOPROTEIN"/>
    <property type="match status" value="1"/>
</dbReference>
<evidence type="ECO:0000313" key="1">
    <source>
        <dbReference type="EMBL" id="SEA80852.1"/>
    </source>
</evidence>
<name>A0A1H4E937_9FLAO</name>
<reference evidence="1 2" key="1">
    <citation type="submission" date="2016-10" db="EMBL/GenBank/DDBJ databases">
        <authorList>
            <person name="de Groot N.N."/>
        </authorList>
    </citation>
    <scope>NUCLEOTIDE SEQUENCE [LARGE SCALE GENOMIC DNA]</scope>
    <source>
        <strain evidence="1 2">DSM 23581</strain>
    </source>
</reference>
<accession>A0A1H4E937</accession>
<sequence length="198" mass="22994">MKRTLIIVIVIFFISGCKVTSTKDAKISFALETKESLEKYLSTNNLNYEKNHLYTLKDIRTFAEFNAQDKLSLPQVLFFKKNGKQVKNVFNHNECTNIISDFNQINDLKIDESALLFKELLDKIKPLYSNKVKDDMISVVIFYGKYVSSHKSINNQSFEWYEEVSKVDKNDVNILLVSLDVMQNWNLSKETKESIGIE</sequence>
<proteinExistence type="predicted"/>
<dbReference type="RefSeq" id="WP_093246151.1">
    <property type="nucleotide sequence ID" value="NZ_FNQF01000031.1"/>
</dbReference>
<dbReference type="STRING" id="908615.SAMN05421540_1312"/>
<dbReference type="Proteomes" id="UP000198820">
    <property type="component" value="Unassembled WGS sequence"/>
</dbReference>
<dbReference type="EMBL" id="FNQF01000031">
    <property type="protein sequence ID" value="SEA80852.1"/>
    <property type="molecule type" value="Genomic_DNA"/>
</dbReference>
<evidence type="ECO:0000313" key="2">
    <source>
        <dbReference type="Proteomes" id="UP000198820"/>
    </source>
</evidence>
<evidence type="ECO:0008006" key="3">
    <source>
        <dbReference type="Google" id="ProtNLM"/>
    </source>
</evidence>
<keyword evidence="2" id="KW-1185">Reference proteome</keyword>
<dbReference type="AlphaFoldDB" id="A0A1H4E937"/>
<organism evidence="1 2">
    <name type="scientific">Psychroflexus halocasei</name>
    <dbReference type="NCBI Taxonomy" id="908615"/>
    <lineage>
        <taxon>Bacteria</taxon>
        <taxon>Pseudomonadati</taxon>
        <taxon>Bacteroidota</taxon>
        <taxon>Flavobacteriia</taxon>
        <taxon>Flavobacteriales</taxon>
        <taxon>Flavobacteriaceae</taxon>
        <taxon>Psychroflexus</taxon>
    </lineage>
</organism>
<protein>
    <recommendedName>
        <fullName evidence="3">Lipoprotein</fullName>
    </recommendedName>
</protein>